<dbReference type="EMBL" id="NBIV01000026">
    <property type="protein sequence ID" value="PXF47277.1"/>
    <property type="molecule type" value="Genomic_DNA"/>
</dbReference>
<comment type="caution">
    <text evidence="1">The sequence shown here is derived from an EMBL/GenBank/DDBJ whole genome shotgun (WGS) entry which is preliminary data.</text>
</comment>
<evidence type="ECO:0000313" key="1">
    <source>
        <dbReference type="EMBL" id="PXF47277.1"/>
    </source>
</evidence>
<accession>A0A2V3J022</accession>
<sequence>MDGVMNKYLRNNGQRRSRPSFTLMNSDLFAGVSMFMMSQERSTAPEGTVIHLIRRLLSP</sequence>
<dbReference type="Proteomes" id="UP000247409">
    <property type="component" value="Unassembled WGS sequence"/>
</dbReference>
<name>A0A2V3J022_9FLOR</name>
<dbReference type="AlphaFoldDB" id="A0A2V3J022"/>
<gene>
    <name evidence="1" type="ORF">BWQ96_02890</name>
</gene>
<proteinExistence type="predicted"/>
<evidence type="ECO:0000313" key="2">
    <source>
        <dbReference type="Proteomes" id="UP000247409"/>
    </source>
</evidence>
<organism evidence="1 2">
    <name type="scientific">Gracilariopsis chorda</name>
    <dbReference type="NCBI Taxonomy" id="448386"/>
    <lineage>
        <taxon>Eukaryota</taxon>
        <taxon>Rhodophyta</taxon>
        <taxon>Florideophyceae</taxon>
        <taxon>Rhodymeniophycidae</taxon>
        <taxon>Gracilariales</taxon>
        <taxon>Gracilariaceae</taxon>
        <taxon>Gracilariopsis</taxon>
    </lineage>
</organism>
<protein>
    <submittedName>
        <fullName evidence="1">Uncharacterized protein</fullName>
    </submittedName>
</protein>
<reference evidence="1 2" key="1">
    <citation type="journal article" date="2018" name="Mol. Biol. Evol.">
        <title>Analysis of the draft genome of the red seaweed Gracilariopsis chorda provides insights into genome size evolution in Rhodophyta.</title>
        <authorList>
            <person name="Lee J."/>
            <person name="Yang E.C."/>
            <person name="Graf L."/>
            <person name="Yang J.H."/>
            <person name="Qiu H."/>
            <person name="Zel Zion U."/>
            <person name="Chan C.X."/>
            <person name="Stephens T.G."/>
            <person name="Weber A.P.M."/>
            <person name="Boo G.H."/>
            <person name="Boo S.M."/>
            <person name="Kim K.M."/>
            <person name="Shin Y."/>
            <person name="Jung M."/>
            <person name="Lee S.J."/>
            <person name="Yim H.S."/>
            <person name="Lee J.H."/>
            <person name="Bhattacharya D."/>
            <person name="Yoon H.S."/>
        </authorList>
    </citation>
    <scope>NUCLEOTIDE SEQUENCE [LARGE SCALE GENOMIC DNA]</scope>
    <source>
        <strain evidence="1 2">SKKU-2015</strain>
        <tissue evidence="1">Whole body</tissue>
    </source>
</reference>
<keyword evidence="2" id="KW-1185">Reference proteome</keyword>